<accession>A0A7M4FKE6</accession>
<evidence type="ECO:0000313" key="1">
    <source>
        <dbReference type="Ensembl" id="ENSCPRP00005025073.1"/>
    </source>
</evidence>
<organism evidence="1 2">
    <name type="scientific">Crocodylus porosus</name>
    <name type="common">Saltwater crocodile</name>
    <name type="synonym">Estuarine crocodile</name>
    <dbReference type="NCBI Taxonomy" id="8502"/>
    <lineage>
        <taxon>Eukaryota</taxon>
        <taxon>Metazoa</taxon>
        <taxon>Chordata</taxon>
        <taxon>Craniata</taxon>
        <taxon>Vertebrata</taxon>
        <taxon>Euteleostomi</taxon>
        <taxon>Archelosauria</taxon>
        <taxon>Archosauria</taxon>
        <taxon>Crocodylia</taxon>
        <taxon>Longirostres</taxon>
        <taxon>Crocodylidae</taxon>
        <taxon>Crocodylus</taxon>
    </lineage>
</organism>
<dbReference type="Ensembl" id="ENSCPRT00005029258.1">
    <property type="protein sequence ID" value="ENSCPRP00005025073.1"/>
    <property type="gene ID" value="ENSCPRG00005017399.1"/>
</dbReference>
<proteinExistence type="predicted"/>
<dbReference type="AlphaFoldDB" id="A0A7M4FKE6"/>
<reference evidence="1" key="1">
    <citation type="submission" date="2025-08" db="UniProtKB">
        <authorList>
            <consortium name="Ensembl"/>
        </authorList>
    </citation>
    <scope>IDENTIFICATION</scope>
</reference>
<dbReference type="GeneTree" id="ENSGT00960000192863"/>
<evidence type="ECO:0000313" key="2">
    <source>
        <dbReference type="Proteomes" id="UP000594220"/>
    </source>
</evidence>
<name>A0A7M4FKE6_CROPO</name>
<keyword evidence="2" id="KW-1185">Reference proteome</keyword>
<protein>
    <submittedName>
        <fullName evidence="1">Uncharacterized protein</fullName>
    </submittedName>
</protein>
<sequence length="113" mass="12019">MDRGRDGFTHRAGLAGGSAHLEFPEVLGTEDEGADVSLITGELRAVHLSTDPVPPASTALACRSQTLDLAEITSFLQSRSWQGLEQQLGQTPVRKAVEGRRGIAIAYEDEACG</sequence>
<dbReference type="Proteomes" id="UP000594220">
    <property type="component" value="Unplaced"/>
</dbReference>
<reference evidence="1" key="2">
    <citation type="submission" date="2025-09" db="UniProtKB">
        <authorList>
            <consortium name="Ensembl"/>
        </authorList>
    </citation>
    <scope>IDENTIFICATION</scope>
</reference>